<dbReference type="Gene3D" id="2.150.10.10">
    <property type="entry name" value="Serralysin-like metalloprotease, C-terminal"/>
    <property type="match status" value="2"/>
</dbReference>
<dbReference type="OrthoDB" id="419320at2"/>
<keyword evidence="4" id="KW-1185">Reference proteome</keyword>
<organism evidence="3 4">
    <name type="scientific">Limimaricola hongkongensis DSM 17492</name>
    <dbReference type="NCBI Taxonomy" id="1122180"/>
    <lineage>
        <taxon>Bacteria</taxon>
        <taxon>Pseudomonadati</taxon>
        <taxon>Pseudomonadota</taxon>
        <taxon>Alphaproteobacteria</taxon>
        <taxon>Rhodobacterales</taxon>
        <taxon>Paracoccaceae</taxon>
        <taxon>Limimaricola</taxon>
    </lineage>
</organism>
<proteinExistence type="predicted"/>
<dbReference type="RefSeq" id="WP_017929936.1">
    <property type="nucleotide sequence ID" value="NZ_KB823006.1"/>
</dbReference>
<reference evidence="3 4" key="1">
    <citation type="submission" date="2013-03" db="EMBL/GenBank/DDBJ databases">
        <authorList>
            <person name="Fiebig A."/>
            <person name="Goeker M."/>
            <person name="Klenk H.-P.P."/>
        </authorList>
    </citation>
    <scope>NUCLEOTIDE SEQUENCE [LARGE SCALE GENOMIC DNA]</scope>
    <source>
        <strain evidence="3 4">DSM 17492</strain>
    </source>
</reference>
<dbReference type="EMBL" id="APGJ01000007">
    <property type="protein sequence ID" value="EYD70561.1"/>
    <property type="molecule type" value="Genomic_DNA"/>
</dbReference>
<evidence type="ECO:0000256" key="1">
    <source>
        <dbReference type="ARBA" id="ARBA00004613"/>
    </source>
</evidence>
<accession>A0A017H885</accession>
<sequence length="365" mass="38987">MPTYKASATLFELNTDTFTYDITNGTFAVRFDNSRFSYDVLQHQGGSIPAIEVGGSVTPHAMSFDGRAIMENGMRVTDVALGDLHWGAGRETRVMSLTMTDFVFDDIDQDFDFDFEGMQFQMVVIPISGDVMPDLTRGGFGPLDEMGVLVDMTADAQISEGPMAAGRSFDTALLFADDTSGLLRQGGDGGDRLMGKRSDDLLVGAQGNDLLKGKGGADTMMAGAGHDKLLGGNGHDALSGWFGRDRLLGQGGDDTMFGGAGNDRLVGGRGDDLLSGDGGADAFVFGKRHGDDTISDFDTTEDRLVLDDRLWRGTRDAEAVVDRFAESTDAGTLLDFGRKGSVLLEDVWIDGRADRAALIEAIDIA</sequence>
<dbReference type="AlphaFoldDB" id="A0A017H885"/>
<dbReference type="InterPro" id="IPR050557">
    <property type="entry name" value="RTX_toxin/Mannuronan_C5-epim"/>
</dbReference>
<dbReference type="SUPFAM" id="SSF51120">
    <property type="entry name" value="beta-Roll"/>
    <property type="match status" value="1"/>
</dbReference>
<evidence type="ECO:0000313" key="3">
    <source>
        <dbReference type="EMBL" id="EYD70561.1"/>
    </source>
</evidence>
<dbReference type="Proteomes" id="UP000025047">
    <property type="component" value="Unassembled WGS sequence"/>
</dbReference>
<dbReference type="Pfam" id="PF00353">
    <property type="entry name" value="HemolysinCabind"/>
    <property type="match status" value="2"/>
</dbReference>
<comment type="subcellular location">
    <subcellularLocation>
        <location evidence="1">Secreted</location>
    </subcellularLocation>
</comment>
<dbReference type="HOGENOM" id="CLU_758213_0_0_5"/>
<comment type="caution">
    <text evidence="3">The sequence shown here is derived from an EMBL/GenBank/DDBJ whole genome shotgun (WGS) entry which is preliminary data.</text>
</comment>
<evidence type="ECO:0000256" key="2">
    <source>
        <dbReference type="ARBA" id="ARBA00022525"/>
    </source>
</evidence>
<dbReference type="PANTHER" id="PTHR38340">
    <property type="entry name" value="S-LAYER PROTEIN"/>
    <property type="match status" value="1"/>
</dbReference>
<dbReference type="GO" id="GO:0005576">
    <property type="term" value="C:extracellular region"/>
    <property type="evidence" value="ECO:0007669"/>
    <property type="project" value="UniProtKB-SubCell"/>
</dbReference>
<keyword evidence="2" id="KW-0964">Secreted</keyword>
<dbReference type="GO" id="GO:0005509">
    <property type="term" value="F:calcium ion binding"/>
    <property type="evidence" value="ECO:0007669"/>
    <property type="project" value="InterPro"/>
</dbReference>
<protein>
    <submittedName>
        <fullName evidence="3">Hemolysin-type calcium-binding region</fullName>
    </submittedName>
</protein>
<dbReference type="PATRIC" id="fig|1122180.6.peg.2180"/>
<dbReference type="eggNOG" id="COG2931">
    <property type="taxonomic scope" value="Bacteria"/>
</dbReference>
<dbReference type="InterPro" id="IPR011049">
    <property type="entry name" value="Serralysin-like_metalloprot_C"/>
</dbReference>
<dbReference type="InterPro" id="IPR001343">
    <property type="entry name" value="Hemolysn_Ca-bd"/>
</dbReference>
<evidence type="ECO:0000313" key="4">
    <source>
        <dbReference type="Proteomes" id="UP000025047"/>
    </source>
</evidence>
<gene>
    <name evidence="3" type="ORF">Lokhon_02195</name>
</gene>
<dbReference type="PRINTS" id="PR00313">
    <property type="entry name" value="CABNDNGRPT"/>
</dbReference>
<name>A0A017H885_9RHOB</name>
<dbReference type="STRING" id="1122180.Lokhon_02195"/>
<dbReference type="PANTHER" id="PTHR38340:SF1">
    <property type="entry name" value="S-LAYER PROTEIN"/>
    <property type="match status" value="1"/>
</dbReference>